<proteinExistence type="predicted"/>
<dbReference type="SUPFAM" id="SSF64356">
    <property type="entry name" value="SNARE-like"/>
    <property type="match status" value="1"/>
</dbReference>
<dbReference type="InterPro" id="IPR050431">
    <property type="entry name" value="Adaptor_comp_med_subunit"/>
</dbReference>
<dbReference type="Proteomes" id="UP000230423">
    <property type="component" value="Unassembled WGS sequence"/>
</dbReference>
<dbReference type="Gene3D" id="3.30.450.60">
    <property type="match status" value="1"/>
</dbReference>
<name>A0A2G9TX05_TELCI</name>
<organism evidence="1 2">
    <name type="scientific">Teladorsagia circumcincta</name>
    <name type="common">Brown stomach worm</name>
    <name type="synonym">Ostertagia circumcincta</name>
    <dbReference type="NCBI Taxonomy" id="45464"/>
    <lineage>
        <taxon>Eukaryota</taxon>
        <taxon>Metazoa</taxon>
        <taxon>Ecdysozoa</taxon>
        <taxon>Nematoda</taxon>
        <taxon>Chromadorea</taxon>
        <taxon>Rhabditida</taxon>
        <taxon>Rhabditina</taxon>
        <taxon>Rhabditomorpha</taxon>
        <taxon>Strongyloidea</taxon>
        <taxon>Trichostrongylidae</taxon>
        <taxon>Teladorsagia</taxon>
    </lineage>
</organism>
<dbReference type="InterPro" id="IPR011012">
    <property type="entry name" value="Longin-like_dom_sf"/>
</dbReference>
<dbReference type="OrthoDB" id="10259133at2759"/>
<dbReference type="AlphaFoldDB" id="A0A2G9TX05"/>
<keyword evidence="2" id="KW-1185">Reference proteome</keyword>
<accession>A0A2G9TX05</accession>
<gene>
    <name evidence="1" type="ORF">TELCIR_15895</name>
</gene>
<evidence type="ECO:0000313" key="2">
    <source>
        <dbReference type="Proteomes" id="UP000230423"/>
    </source>
</evidence>
<dbReference type="EMBL" id="KZ351986">
    <property type="protein sequence ID" value="PIO62543.1"/>
    <property type="molecule type" value="Genomic_DNA"/>
</dbReference>
<dbReference type="PANTHER" id="PTHR10529">
    <property type="entry name" value="AP COMPLEX SUBUNIT MU"/>
    <property type="match status" value="1"/>
</dbReference>
<evidence type="ECO:0000313" key="1">
    <source>
        <dbReference type="EMBL" id="PIO62543.1"/>
    </source>
</evidence>
<protein>
    <submittedName>
        <fullName evidence="1">Uncharacterized protein</fullName>
    </submittedName>
</protein>
<sequence length="152" mass="17809">MLEQQFKNLNVPGHMTGIKFVNQALNPFIAILSGFDHYECKRTEGSFQETKKDAVNCYWKYVRNYGYLKLSVSLTIISRNYRGDVDMGVIDRFLPLLMDREEDGLACPVFTEYFKDVEEESVRDNFVVIYELLDEMMDFGFPQTTESRILQE</sequence>
<reference evidence="1 2" key="1">
    <citation type="submission" date="2015-09" db="EMBL/GenBank/DDBJ databases">
        <title>Draft genome of the parasitic nematode Teladorsagia circumcincta isolate WARC Sus (inbred).</title>
        <authorList>
            <person name="Mitreva M."/>
        </authorList>
    </citation>
    <scope>NUCLEOTIDE SEQUENCE [LARGE SCALE GENOMIC DNA]</scope>
    <source>
        <strain evidence="1 2">S</strain>
    </source>
</reference>